<comment type="caution">
    <text evidence="2">The sequence shown here is derived from an EMBL/GenBank/DDBJ whole genome shotgun (WGS) entry which is preliminary data.</text>
</comment>
<evidence type="ECO:0000313" key="3">
    <source>
        <dbReference type="Proteomes" id="UP000238350"/>
    </source>
</evidence>
<protein>
    <submittedName>
        <fullName evidence="2">Uncharacterized protein</fullName>
    </submittedName>
</protein>
<keyword evidence="3" id="KW-1185">Reference proteome</keyword>
<name>A0A2T0FFF0_9ASCO</name>
<evidence type="ECO:0000313" key="2">
    <source>
        <dbReference type="EMBL" id="PRT53722.1"/>
    </source>
</evidence>
<evidence type="ECO:0000256" key="1">
    <source>
        <dbReference type="SAM" id="MobiDB-lite"/>
    </source>
</evidence>
<dbReference type="GeneID" id="36515091"/>
<gene>
    <name evidence="2" type="ORF">B9G98_01342</name>
</gene>
<dbReference type="OrthoDB" id="298344at2759"/>
<proteinExistence type="predicted"/>
<feature type="region of interest" description="Disordered" evidence="1">
    <location>
        <begin position="1"/>
        <end position="88"/>
    </location>
</feature>
<sequence length="522" mass="59483">MQSVANGYVAPTTRPPSDGNENAAFSDRDPSPDVDPATQHENGHEPMDVDPEPAAAGNDSRMANVDSGDLKTAVVPETDAPSGMDAMDVVNPVEGVDRRRSGRVRHVPKEFVPEPIKPKAPRSSKPKKKAEQKPTLIANVRYLNISPRPQFSAIQLDCSKDIFWLRLNLREFLLRFDKLCRLPTRHATTINDPLQPWNDYLYKATIVALFRLVENDNTPIFEYAKYYLAEIEHTPAESPRLWELMYEFLEQSDPYLNAADELSGEHYRLELIRRLMVLATGTETIRITILNDHEQLRQLQLGQGDKIKAINTHLTESMKKLEKLKSTDKQLYFDRVAAAERTAADKRFRAQQTLHSQTHKYTLRTIPLGEDIEGNLYWSFQQKSKDIPSWGTWIVCELVWPTGMVEKRSKATKQQVGQLFKKKKVPKEKEPVKLTLSASAFDQTKAPDQPETKPEPVKKEENPKPKPEKKFKPPTPPKSKTLYYVEGKENIAALAEWIKGQPGHQNEKLVTDLESISLYLQE</sequence>
<feature type="region of interest" description="Disordered" evidence="1">
    <location>
        <begin position="430"/>
        <end position="482"/>
    </location>
</feature>
<organism evidence="2 3">
    <name type="scientific">Wickerhamiella sorbophila</name>
    <dbReference type="NCBI Taxonomy" id="45607"/>
    <lineage>
        <taxon>Eukaryota</taxon>
        <taxon>Fungi</taxon>
        <taxon>Dikarya</taxon>
        <taxon>Ascomycota</taxon>
        <taxon>Saccharomycotina</taxon>
        <taxon>Dipodascomycetes</taxon>
        <taxon>Dipodascales</taxon>
        <taxon>Trichomonascaceae</taxon>
        <taxon>Wickerhamiella</taxon>
    </lineage>
</organism>
<dbReference type="RefSeq" id="XP_024663668.1">
    <property type="nucleotide sequence ID" value="XM_024807900.1"/>
</dbReference>
<feature type="compositionally biased region" description="Basic and acidic residues" evidence="1">
    <location>
        <begin position="448"/>
        <end position="471"/>
    </location>
</feature>
<dbReference type="EMBL" id="NDIQ01000001">
    <property type="protein sequence ID" value="PRT53722.1"/>
    <property type="molecule type" value="Genomic_DNA"/>
</dbReference>
<feature type="compositionally biased region" description="Basic residues" evidence="1">
    <location>
        <begin position="119"/>
        <end position="130"/>
    </location>
</feature>
<dbReference type="Proteomes" id="UP000238350">
    <property type="component" value="Unassembled WGS sequence"/>
</dbReference>
<feature type="region of interest" description="Disordered" evidence="1">
    <location>
        <begin position="113"/>
        <end position="132"/>
    </location>
</feature>
<dbReference type="AlphaFoldDB" id="A0A2T0FFF0"/>
<reference evidence="2 3" key="1">
    <citation type="submission" date="2017-04" db="EMBL/GenBank/DDBJ databases">
        <title>Genome sequencing of [Candida] sorbophila.</title>
        <authorList>
            <person name="Ahn J.O."/>
        </authorList>
    </citation>
    <scope>NUCLEOTIDE SEQUENCE [LARGE SCALE GENOMIC DNA]</scope>
    <source>
        <strain evidence="2 3">DS02</strain>
    </source>
</reference>
<accession>A0A2T0FFF0</accession>